<dbReference type="AlphaFoldDB" id="A0AAD7MI58"/>
<dbReference type="Proteomes" id="UP001215598">
    <property type="component" value="Unassembled WGS sequence"/>
</dbReference>
<proteinExistence type="predicted"/>
<evidence type="ECO:0000313" key="2">
    <source>
        <dbReference type="Proteomes" id="UP001215598"/>
    </source>
</evidence>
<name>A0AAD7MI58_9AGAR</name>
<keyword evidence="2" id="KW-1185">Reference proteome</keyword>
<organism evidence="1 2">
    <name type="scientific">Mycena metata</name>
    <dbReference type="NCBI Taxonomy" id="1033252"/>
    <lineage>
        <taxon>Eukaryota</taxon>
        <taxon>Fungi</taxon>
        <taxon>Dikarya</taxon>
        <taxon>Basidiomycota</taxon>
        <taxon>Agaricomycotina</taxon>
        <taxon>Agaricomycetes</taxon>
        <taxon>Agaricomycetidae</taxon>
        <taxon>Agaricales</taxon>
        <taxon>Marasmiineae</taxon>
        <taxon>Mycenaceae</taxon>
        <taxon>Mycena</taxon>
    </lineage>
</organism>
<protein>
    <submittedName>
        <fullName evidence="1">Uncharacterized protein</fullName>
    </submittedName>
</protein>
<reference evidence="1" key="1">
    <citation type="submission" date="2023-03" db="EMBL/GenBank/DDBJ databases">
        <title>Massive genome expansion in bonnet fungi (Mycena s.s.) driven by repeated elements and novel gene families across ecological guilds.</title>
        <authorList>
            <consortium name="Lawrence Berkeley National Laboratory"/>
            <person name="Harder C.B."/>
            <person name="Miyauchi S."/>
            <person name="Viragh M."/>
            <person name="Kuo A."/>
            <person name="Thoen E."/>
            <person name="Andreopoulos B."/>
            <person name="Lu D."/>
            <person name="Skrede I."/>
            <person name="Drula E."/>
            <person name="Henrissat B."/>
            <person name="Morin E."/>
            <person name="Kohler A."/>
            <person name="Barry K."/>
            <person name="LaButti K."/>
            <person name="Morin E."/>
            <person name="Salamov A."/>
            <person name="Lipzen A."/>
            <person name="Mereny Z."/>
            <person name="Hegedus B."/>
            <person name="Baldrian P."/>
            <person name="Stursova M."/>
            <person name="Weitz H."/>
            <person name="Taylor A."/>
            <person name="Grigoriev I.V."/>
            <person name="Nagy L.G."/>
            <person name="Martin F."/>
            <person name="Kauserud H."/>
        </authorList>
    </citation>
    <scope>NUCLEOTIDE SEQUENCE</scope>
    <source>
        <strain evidence="1">CBHHK182m</strain>
    </source>
</reference>
<sequence>MSQIRVNVNVPTKVEVKEYSGKAIKNLDLTSKDPDPVYVQQIITPSFRLLRPKLIRASKMEKISGWTRRSTWKKWWWDLKEGQSRNNGRAVGLCFLMISNAVNAGPPEIYLSFFLPTTTTKGPPQRNPGYLPANGSILRGLTRNCQQLVLVHDASRLEKKNAAPTVDIFSGMSTVSFAPRSCKTLNARPTVKPNKPSPGLPSLRRFCETHGQLLVLSVKILLKLDPPRLPALAAPHFRLVDVVHRALLATYIFRDRQLPSSLWERFLGFISLLLRVDLAPGLYHVDLAASTAYSSQALQIHMYLHASAHLHSVLTAVFASGSHGRRQRQR</sequence>
<dbReference type="EMBL" id="JARKIB010000264">
    <property type="protein sequence ID" value="KAJ7718523.1"/>
    <property type="molecule type" value="Genomic_DNA"/>
</dbReference>
<gene>
    <name evidence="1" type="ORF">B0H16DRAFT_1475525</name>
</gene>
<accession>A0AAD7MI58</accession>
<comment type="caution">
    <text evidence="1">The sequence shown here is derived from an EMBL/GenBank/DDBJ whole genome shotgun (WGS) entry which is preliminary data.</text>
</comment>
<evidence type="ECO:0000313" key="1">
    <source>
        <dbReference type="EMBL" id="KAJ7718523.1"/>
    </source>
</evidence>